<feature type="transmembrane region" description="Helical" evidence="5">
    <location>
        <begin position="62"/>
        <end position="82"/>
    </location>
</feature>
<name>A0A1T4JT42_9FIRM</name>
<proteinExistence type="predicted"/>
<feature type="transmembrane region" description="Helical" evidence="5">
    <location>
        <begin position="116"/>
        <end position="137"/>
    </location>
</feature>
<keyword evidence="3 5" id="KW-1133">Transmembrane helix</keyword>
<feature type="transmembrane region" description="Helical" evidence="5">
    <location>
        <begin position="28"/>
        <end position="50"/>
    </location>
</feature>
<evidence type="ECO:0000256" key="3">
    <source>
        <dbReference type="ARBA" id="ARBA00022989"/>
    </source>
</evidence>
<gene>
    <name evidence="6" type="ORF">SAMN02745118_00391</name>
</gene>
<evidence type="ECO:0000256" key="4">
    <source>
        <dbReference type="ARBA" id="ARBA00023136"/>
    </source>
</evidence>
<comment type="subcellular location">
    <subcellularLocation>
        <location evidence="1">Membrane</location>
        <topology evidence="1">Multi-pass membrane protein</topology>
    </subcellularLocation>
</comment>
<organism evidence="6 7">
    <name type="scientific">Selenihalanaerobacter shriftii</name>
    <dbReference type="NCBI Taxonomy" id="142842"/>
    <lineage>
        <taxon>Bacteria</taxon>
        <taxon>Bacillati</taxon>
        <taxon>Bacillota</taxon>
        <taxon>Clostridia</taxon>
        <taxon>Halanaerobiales</taxon>
        <taxon>Halobacteroidaceae</taxon>
        <taxon>Selenihalanaerobacter</taxon>
    </lineage>
</organism>
<dbReference type="InterPro" id="IPR006043">
    <property type="entry name" value="NCS2"/>
</dbReference>
<protein>
    <submittedName>
        <fullName evidence="6">Permease family protein</fullName>
    </submittedName>
</protein>
<evidence type="ECO:0000256" key="5">
    <source>
        <dbReference type="SAM" id="Phobius"/>
    </source>
</evidence>
<evidence type="ECO:0000256" key="1">
    <source>
        <dbReference type="ARBA" id="ARBA00004141"/>
    </source>
</evidence>
<dbReference type="PANTHER" id="PTHR11119">
    <property type="entry name" value="XANTHINE-URACIL / VITAMIN C PERMEASE FAMILY MEMBER"/>
    <property type="match status" value="1"/>
</dbReference>
<dbReference type="Pfam" id="PF00860">
    <property type="entry name" value="Xan_ur_permease"/>
    <property type="match status" value="1"/>
</dbReference>
<dbReference type="GO" id="GO:0016020">
    <property type="term" value="C:membrane"/>
    <property type="evidence" value="ECO:0007669"/>
    <property type="project" value="UniProtKB-SubCell"/>
</dbReference>
<keyword evidence="7" id="KW-1185">Reference proteome</keyword>
<feature type="transmembrane region" description="Helical" evidence="5">
    <location>
        <begin position="200"/>
        <end position="220"/>
    </location>
</feature>
<reference evidence="7" key="1">
    <citation type="submission" date="2017-02" db="EMBL/GenBank/DDBJ databases">
        <authorList>
            <person name="Varghese N."/>
            <person name="Submissions S."/>
        </authorList>
    </citation>
    <scope>NUCLEOTIDE SEQUENCE [LARGE SCALE GENOMIC DNA]</scope>
    <source>
        <strain evidence="7">ATCC BAA-73</strain>
    </source>
</reference>
<accession>A0A1T4JT42</accession>
<dbReference type="STRING" id="142842.SAMN02745118_00391"/>
<feature type="transmembrane region" description="Helical" evidence="5">
    <location>
        <begin position="256"/>
        <end position="278"/>
    </location>
</feature>
<evidence type="ECO:0000313" key="7">
    <source>
        <dbReference type="Proteomes" id="UP000190625"/>
    </source>
</evidence>
<feature type="transmembrane region" description="Helical" evidence="5">
    <location>
        <begin position="144"/>
        <end position="164"/>
    </location>
</feature>
<feature type="transmembrane region" description="Helical" evidence="5">
    <location>
        <begin position="170"/>
        <end position="188"/>
    </location>
</feature>
<evidence type="ECO:0000313" key="6">
    <source>
        <dbReference type="EMBL" id="SJZ33309.1"/>
    </source>
</evidence>
<sequence>MAVQADENTNKKGIIYGLDDVPKPFSKALGLSLQTILTMFGATVAVPLLLGPQLGMNPVQMAVLVSACFIAAGVATLLQVSIGTGLPIIQGTSFSFIAPCLAIIASTDAGGPGTMAYISGAIMAGAVVEAIIGYSGLMGLLRKFISPIVIGPTITLIGLGLYEAGAPQAGGNWAISIIVIVTVLYFSLMSKNKKLSLFPILIAVVIGYLVALAGSLTGIIEAGAPGYVDFAPVRNAPWFRDIKTLILPWGVPKFKISYILAMFAAYLASTIESFGDYFSMADVSGAPKPTTKQINKGIGSEGIGCFLAGLFGGFANSSYTENIG</sequence>
<dbReference type="GO" id="GO:0015205">
    <property type="term" value="F:nucleobase transmembrane transporter activity"/>
    <property type="evidence" value="ECO:0007669"/>
    <property type="project" value="UniProtKB-ARBA"/>
</dbReference>
<keyword evidence="2 5" id="KW-0812">Transmembrane</keyword>
<keyword evidence="4 5" id="KW-0472">Membrane</keyword>
<dbReference type="AlphaFoldDB" id="A0A1T4JT42"/>
<evidence type="ECO:0000256" key="2">
    <source>
        <dbReference type="ARBA" id="ARBA00022692"/>
    </source>
</evidence>
<dbReference type="Proteomes" id="UP000190625">
    <property type="component" value="Unassembled WGS sequence"/>
</dbReference>
<dbReference type="EMBL" id="FUWM01000004">
    <property type="protein sequence ID" value="SJZ33309.1"/>
    <property type="molecule type" value="Genomic_DNA"/>
</dbReference>
<dbReference type="OrthoDB" id="9805749at2"/>